<dbReference type="InterPro" id="IPR018796">
    <property type="entry name" value="COA8"/>
</dbReference>
<dbReference type="Pfam" id="PF10231">
    <property type="entry name" value="COA8"/>
    <property type="match status" value="1"/>
</dbReference>
<name>A0A9P3G291_9APHY</name>
<dbReference type="EMBL" id="BPQB01000005">
    <property type="protein sequence ID" value="GJE86911.1"/>
    <property type="molecule type" value="Genomic_DNA"/>
</dbReference>
<dbReference type="AlphaFoldDB" id="A0A9P3G291"/>
<evidence type="ECO:0000256" key="3">
    <source>
        <dbReference type="ARBA" id="ARBA00022792"/>
    </source>
</evidence>
<keyword evidence="8" id="KW-1185">Reference proteome</keyword>
<dbReference type="PANTHER" id="PTHR31107">
    <property type="entry name" value="APOPTOGENIC PROTEIN 1, MITOCHONDRIAL"/>
    <property type="match status" value="1"/>
</dbReference>
<organism evidence="7 8">
    <name type="scientific">Phanerochaete sordida</name>
    <dbReference type="NCBI Taxonomy" id="48140"/>
    <lineage>
        <taxon>Eukaryota</taxon>
        <taxon>Fungi</taxon>
        <taxon>Dikarya</taxon>
        <taxon>Basidiomycota</taxon>
        <taxon>Agaricomycotina</taxon>
        <taxon>Agaricomycetes</taxon>
        <taxon>Polyporales</taxon>
        <taxon>Phanerochaetaceae</taxon>
        <taxon>Phanerochaete</taxon>
    </lineage>
</organism>
<gene>
    <name evidence="7" type="ORF">PsYK624_029940</name>
</gene>
<proteinExistence type="inferred from homology"/>
<keyword evidence="6" id="KW-0472">Membrane</keyword>
<comment type="caution">
    <text evidence="7">The sequence shown here is derived from an EMBL/GenBank/DDBJ whole genome shotgun (WGS) entry which is preliminary data.</text>
</comment>
<evidence type="ECO:0000256" key="1">
    <source>
        <dbReference type="ARBA" id="ARBA00004443"/>
    </source>
</evidence>
<evidence type="ECO:0000256" key="6">
    <source>
        <dbReference type="ARBA" id="ARBA00023136"/>
    </source>
</evidence>
<evidence type="ECO:0000313" key="7">
    <source>
        <dbReference type="EMBL" id="GJE86911.1"/>
    </source>
</evidence>
<keyword evidence="5" id="KW-0496">Mitochondrion</keyword>
<evidence type="ECO:0000256" key="2">
    <source>
        <dbReference type="ARBA" id="ARBA00005453"/>
    </source>
</evidence>
<dbReference type="Proteomes" id="UP000703269">
    <property type="component" value="Unassembled WGS sequence"/>
</dbReference>
<dbReference type="OrthoDB" id="6246201at2759"/>
<dbReference type="GO" id="GO:0097193">
    <property type="term" value="P:intrinsic apoptotic signaling pathway"/>
    <property type="evidence" value="ECO:0007669"/>
    <property type="project" value="InterPro"/>
</dbReference>
<sequence>MSLTCRVPRAVRPALRNSRTFYASLPRNDLVGPPDPVSNLRPVIYDDAPAQSAPTAHPYSLKEFTGDTREYQWKVQRQELDAYHQKFWTDSNTRFNAAVEARLASLPADCTPYEKELAMSDFYGSWLAQEQDGLRTYNAEWRKRNWDLIALEARVKYQKFMARIGLGSST</sequence>
<evidence type="ECO:0000256" key="4">
    <source>
        <dbReference type="ARBA" id="ARBA00022946"/>
    </source>
</evidence>
<comment type="similarity">
    <text evidence="2">Belongs to the COA8 family.</text>
</comment>
<keyword evidence="3" id="KW-0999">Mitochondrion inner membrane</keyword>
<evidence type="ECO:0000256" key="5">
    <source>
        <dbReference type="ARBA" id="ARBA00023128"/>
    </source>
</evidence>
<keyword evidence="4" id="KW-0809">Transit peptide</keyword>
<dbReference type="GO" id="GO:0005743">
    <property type="term" value="C:mitochondrial inner membrane"/>
    <property type="evidence" value="ECO:0007669"/>
    <property type="project" value="UniProtKB-SubCell"/>
</dbReference>
<comment type="subcellular location">
    <subcellularLocation>
        <location evidence="1">Mitochondrion inner membrane</location>
        <topology evidence="1">Peripheral membrane protein</topology>
        <orientation evidence="1">Matrix side</orientation>
    </subcellularLocation>
</comment>
<accession>A0A9P3G291</accession>
<protein>
    <submittedName>
        <fullName evidence="7">APOPT family protein</fullName>
    </submittedName>
</protein>
<reference evidence="7 8" key="1">
    <citation type="submission" date="2021-08" db="EMBL/GenBank/DDBJ databases">
        <title>Draft Genome Sequence of Phanerochaete sordida strain YK-624.</title>
        <authorList>
            <person name="Mori T."/>
            <person name="Dohra H."/>
            <person name="Suzuki T."/>
            <person name="Kawagishi H."/>
            <person name="Hirai H."/>
        </authorList>
    </citation>
    <scope>NUCLEOTIDE SEQUENCE [LARGE SCALE GENOMIC DNA]</scope>
    <source>
        <strain evidence="7 8">YK-624</strain>
    </source>
</reference>
<dbReference type="PANTHER" id="PTHR31107:SF2">
    <property type="entry name" value="CYTOCHROME C OXIDASE ASSEMBLY FACTOR 8"/>
    <property type="match status" value="1"/>
</dbReference>
<evidence type="ECO:0000313" key="8">
    <source>
        <dbReference type="Proteomes" id="UP000703269"/>
    </source>
</evidence>